<dbReference type="EMBL" id="BGZK01000519">
    <property type="protein sequence ID" value="GBP48229.1"/>
    <property type="molecule type" value="Genomic_DNA"/>
</dbReference>
<comment type="caution">
    <text evidence="1">The sequence shown here is derived from an EMBL/GenBank/DDBJ whole genome shotgun (WGS) entry which is preliminary data.</text>
</comment>
<proteinExistence type="predicted"/>
<evidence type="ECO:0000313" key="2">
    <source>
        <dbReference type="Proteomes" id="UP000299102"/>
    </source>
</evidence>
<keyword evidence="2" id="KW-1185">Reference proteome</keyword>
<sequence length="86" mass="9734">MLEEWYMSHLEITLEEFVTCVDEVATAGTLTEEEIMDTVIHGVESDDIDNLNDEPYDPPIIIVSISEARKAVNTLRSFIEQCSNTI</sequence>
<dbReference type="Proteomes" id="UP000299102">
    <property type="component" value="Unassembled WGS sequence"/>
</dbReference>
<accession>A0A4C1WCM3</accession>
<evidence type="ECO:0000313" key="1">
    <source>
        <dbReference type="EMBL" id="GBP48229.1"/>
    </source>
</evidence>
<organism evidence="1 2">
    <name type="scientific">Eumeta variegata</name>
    <name type="common">Bagworm moth</name>
    <name type="synonym">Eumeta japonica</name>
    <dbReference type="NCBI Taxonomy" id="151549"/>
    <lineage>
        <taxon>Eukaryota</taxon>
        <taxon>Metazoa</taxon>
        <taxon>Ecdysozoa</taxon>
        <taxon>Arthropoda</taxon>
        <taxon>Hexapoda</taxon>
        <taxon>Insecta</taxon>
        <taxon>Pterygota</taxon>
        <taxon>Neoptera</taxon>
        <taxon>Endopterygota</taxon>
        <taxon>Lepidoptera</taxon>
        <taxon>Glossata</taxon>
        <taxon>Ditrysia</taxon>
        <taxon>Tineoidea</taxon>
        <taxon>Psychidae</taxon>
        <taxon>Oiketicinae</taxon>
        <taxon>Eumeta</taxon>
    </lineage>
</organism>
<dbReference type="AlphaFoldDB" id="A0A4C1WCM3"/>
<gene>
    <name evidence="1" type="ORF">EVAR_96818_1</name>
</gene>
<protein>
    <submittedName>
        <fullName evidence="1">Uncharacterized protein</fullName>
    </submittedName>
</protein>
<name>A0A4C1WCM3_EUMVA</name>
<reference evidence="1 2" key="1">
    <citation type="journal article" date="2019" name="Commun. Biol.">
        <title>The bagworm genome reveals a unique fibroin gene that provides high tensile strength.</title>
        <authorList>
            <person name="Kono N."/>
            <person name="Nakamura H."/>
            <person name="Ohtoshi R."/>
            <person name="Tomita M."/>
            <person name="Numata K."/>
            <person name="Arakawa K."/>
        </authorList>
    </citation>
    <scope>NUCLEOTIDE SEQUENCE [LARGE SCALE GENOMIC DNA]</scope>
</reference>
<dbReference type="OrthoDB" id="125347at2759"/>